<reference evidence="7 8" key="1">
    <citation type="submission" date="2018-11" db="EMBL/GenBank/DDBJ databases">
        <title>Genome sequence and assembly of Colletotrichum spinosum.</title>
        <authorList>
            <person name="Gan P."/>
            <person name="Shirasu K."/>
        </authorList>
    </citation>
    <scope>NUCLEOTIDE SEQUENCE [LARGE SCALE GENOMIC DNA]</scope>
    <source>
        <strain evidence="7 8">CBS 515.97</strain>
    </source>
</reference>
<dbReference type="PANTHER" id="PTHR13789">
    <property type="entry name" value="MONOOXYGENASE"/>
    <property type="match status" value="1"/>
</dbReference>
<evidence type="ECO:0000256" key="1">
    <source>
        <dbReference type="ARBA" id="ARBA00007992"/>
    </source>
</evidence>
<dbReference type="PANTHER" id="PTHR13789:SF147">
    <property type="entry name" value="PUTATIVE (AFU_ORTHOLOGUE AFUA_2G01950)-RELATED"/>
    <property type="match status" value="1"/>
</dbReference>
<evidence type="ECO:0000256" key="5">
    <source>
        <dbReference type="ARBA" id="ARBA00023033"/>
    </source>
</evidence>
<sequence length="419" mass="46227">MKVIIVGAGLGGLCAALGFARKGHDVQVLEQRPDPTPAGGAINIRPGATKILHAWGLAPDLRRLCSDTPANVLRKLATGEVATRAVAADISDYPDWGTNRDVVMDLFYRKAVAAGATVTFNAAVARVEDDSRAAYITLQDGSRLEADVVLAADGIRSVIREQILRKTGRPIDPILTGNTLYGIRLTKEQMDSDHGLRPLMDQSYLNVYMGEDSVLSVTSRYNATLGTYAGLFGINGETDQQGLWDTRGDIDYVRMMFKGACPELRKVLEIADSCDRWRLAELPDLPRWTSQEGRIVLLGDSAATQGFSLIVEDVGVLEYLISKTANPRANMKAVTATWEHIRKPRCERIKAWARYNTQLFQSPLKNLKPGTGQWQVKSLKHTKPDMKAEFGTAPFLKWAQGTDAIEEAERYLQTARPRL</sequence>
<keyword evidence="4" id="KW-0560">Oxidoreductase</keyword>
<dbReference type="AlphaFoldDB" id="A0A4R8Q4R5"/>
<dbReference type="Pfam" id="PF01494">
    <property type="entry name" value="FAD_binding_3"/>
    <property type="match status" value="1"/>
</dbReference>
<dbReference type="Gene3D" id="3.50.50.60">
    <property type="entry name" value="FAD/NAD(P)-binding domain"/>
    <property type="match status" value="1"/>
</dbReference>
<accession>A0A4R8Q4R5</accession>
<dbReference type="Proteomes" id="UP000295083">
    <property type="component" value="Unassembled WGS sequence"/>
</dbReference>
<feature type="domain" description="FAD-binding" evidence="6">
    <location>
        <begin position="2"/>
        <end position="163"/>
    </location>
</feature>
<organism evidence="7 8">
    <name type="scientific">Colletotrichum spinosum</name>
    <dbReference type="NCBI Taxonomy" id="1347390"/>
    <lineage>
        <taxon>Eukaryota</taxon>
        <taxon>Fungi</taxon>
        <taxon>Dikarya</taxon>
        <taxon>Ascomycota</taxon>
        <taxon>Pezizomycotina</taxon>
        <taxon>Sordariomycetes</taxon>
        <taxon>Hypocreomycetidae</taxon>
        <taxon>Glomerellales</taxon>
        <taxon>Glomerellaceae</taxon>
        <taxon>Colletotrichum</taxon>
        <taxon>Colletotrichum orbiculare species complex</taxon>
    </lineage>
</organism>
<dbReference type="InterPro" id="IPR036188">
    <property type="entry name" value="FAD/NAD-bd_sf"/>
</dbReference>
<keyword evidence="3" id="KW-0274">FAD</keyword>
<evidence type="ECO:0000256" key="2">
    <source>
        <dbReference type="ARBA" id="ARBA00022630"/>
    </source>
</evidence>
<keyword evidence="5 7" id="KW-0503">Monooxygenase</keyword>
<name>A0A4R8Q4R5_9PEZI</name>
<comment type="similarity">
    <text evidence="1">Belongs to the paxM FAD-dependent monooxygenase family.</text>
</comment>
<evidence type="ECO:0000256" key="3">
    <source>
        <dbReference type="ARBA" id="ARBA00022827"/>
    </source>
</evidence>
<gene>
    <name evidence="7" type="primary">OpS4-7</name>
    <name evidence="7" type="ORF">C8035_v011827</name>
</gene>
<keyword evidence="8" id="KW-1185">Reference proteome</keyword>
<evidence type="ECO:0000313" key="7">
    <source>
        <dbReference type="EMBL" id="TDZ33447.1"/>
    </source>
</evidence>
<dbReference type="SUPFAM" id="SSF51905">
    <property type="entry name" value="FAD/NAD(P)-binding domain"/>
    <property type="match status" value="1"/>
</dbReference>
<dbReference type="EMBL" id="QAPG01000065">
    <property type="protein sequence ID" value="TDZ33447.1"/>
    <property type="molecule type" value="Genomic_DNA"/>
</dbReference>
<evidence type="ECO:0000259" key="6">
    <source>
        <dbReference type="Pfam" id="PF01494"/>
    </source>
</evidence>
<evidence type="ECO:0000313" key="8">
    <source>
        <dbReference type="Proteomes" id="UP000295083"/>
    </source>
</evidence>
<proteinExistence type="inferred from homology"/>
<dbReference type="InterPro" id="IPR050493">
    <property type="entry name" value="FAD-dep_Monooxygenase_BioMet"/>
</dbReference>
<evidence type="ECO:0000256" key="4">
    <source>
        <dbReference type="ARBA" id="ARBA00023002"/>
    </source>
</evidence>
<protein>
    <submittedName>
        <fullName evidence="7">FAD-dependent monooxygenase OpS4</fullName>
    </submittedName>
</protein>
<dbReference type="GO" id="GO:0071949">
    <property type="term" value="F:FAD binding"/>
    <property type="evidence" value="ECO:0007669"/>
    <property type="project" value="InterPro"/>
</dbReference>
<dbReference type="InterPro" id="IPR002938">
    <property type="entry name" value="FAD-bd"/>
</dbReference>
<comment type="caution">
    <text evidence="7">The sequence shown here is derived from an EMBL/GenBank/DDBJ whole genome shotgun (WGS) entry which is preliminary data.</text>
</comment>
<dbReference type="PRINTS" id="PR00420">
    <property type="entry name" value="RNGMNOXGNASE"/>
</dbReference>
<keyword evidence="2" id="KW-0285">Flavoprotein</keyword>
<dbReference type="GO" id="GO:0004497">
    <property type="term" value="F:monooxygenase activity"/>
    <property type="evidence" value="ECO:0007669"/>
    <property type="project" value="UniProtKB-KW"/>
</dbReference>